<dbReference type="PANTHER" id="PTHR43335">
    <property type="entry name" value="ABC TRANSPORTER, ATP-BINDING PROTEIN"/>
    <property type="match status" value="1"/>
</dbReference>
<comment type="caution">
    <text evidence="6">The sequence shown here is derived from an EMBL/GenBank/DDBJ whole genome shotgun (WGS) entry which is preliminary data.</text>
</comment>
<dbReference type="Pfam" id="PF00005">
    <property type="entry name" value="ABC_tran"/>
    <property type="match status" value="1"/>
</dbReference>
<accession>A0A098MEG3</accession>
<gene>
    <name evidence="6" type="ORF">PWYN_01915</name>
</gene>
<evidence type="ECO:0000256" key="2">
    <source>
        <dbReference type="ARBA" id="ARBA00022448"/>
    </source>
</evidence>
<evidence type="ECO:0000313" key="6">
    <source>
        <dbReference type="EMBL" id="KGE20940.1"/>
    </source>
</evidence>
<feature type="domain" description="ABC transporter" evidence="5">
    <location>
        <begin position="5"/>
        <end position="231"/>
    </location>
</feature>
<evidence type="ECO:0000256" key="3">
    <source>
        <dbReference type="ARBA" id="ARBA00022741"/>
    </source>
</evidence>
<dbReference type="AlphaFoldDB" id="A0A098MEG3"/>
<sequence>MPSLMQVRNLSKSYGKHLSVNNIHFDIEKGHCIALLGPNGAGKTTTLRMLAGLLVPTSGSISFEGAVPGSDYRQQLGYLPQAPAFYGWMSGQEYVVFAAKLSGLGSRDAVKMAAKVLERVGLKDAARRRIAGYSGGMKQRLGLAQALVHRPRLLLLDEPVSALDPIGRREVMEMLREIREETTIIFSTHVLHDAEEICDDIILLNQGVIAEQGTLGDLRAKYRIPVIRMRVEKQDQAVQWLQSIVAKPFVTEGQVSGEDAVFNVSDIKEARQVIVQEAAALGIPLLHFEAGSSTLEDLFMKVVGS</sequence>
<dbReference type="EMBL" id="JQCR01000001">
    <property type="protein sequence ID" value="KGE20940.1"/>
    <property type="molecule type" value="Genomic_DNA"/>
</dbReference>
<dbReference type="CDD" id="cd03230">
    <property type="entry name" value="ABC_DR_subfamily_A"/>
    <property type="match status" value="1"/>
</dbReference>
<evidence type="ECO:0000313" key="7">
    <source>
        <dbReference type="Proteomes" id="UP000029734"/>
    </source>
</evidence>
<reference evidence="6 7" key="1">
    <citation type="submission" date="2014-08" db="EMBL/GenBank/DDBJ databases">
        <authorList>
            <person name="den Bakker H.C."/>
        </authorList>
    </citation>
    <scope>NUCLEOTIDE SEQUENCE [LARGE SCALE GENOMIC DNA]</scope>
    <source>
        <strain evidence="6 7">DSM 18334</strain>
    </source>
</reference>
<dbReference type="Pfam" id="PF13732">
    <property type="entry name" value="DrrA1-3_C"/>
    <property type="match status" value="1"/>
</dbReference>
<dbReference type="GO" id="GO:0016887">
    <property type="term" value="F:ATP hydrolysis activity"/>
    <property type="evidence" value="ECO:0007669"/>
    <property type="project" value="InterPro"/>
</dbReference>
<dbReference type="InterPro" id="IPR003439">
    <property type="entry name" value="ABC_transporter-like_ATP-bd"/>
</dbReference>
<dbReference type="Gene3D" id="3.40.50.300">
    <property type="entry name" value="P-loop containing nucleotide triphosphate hydrolases"/>
    <property type="match status" value="1"/>
</dbReference>
<dbReference type="GO" id="GO:0005524">
    <property type="term" value="F:ATP binding"/>
    <property type="evidence" value="ECO:0007669"/>
    <property type="project" value="UniProtKB-KW"/>
</dbReference>
<keyword evidence="3" id="KW-0547">Nucleotide-binding</keyword>
<dbReference type="SMART" id="SM00382">
    <property type="entry name" value="AAA"/>
    <property type="match status" value="1"/>
</dbReference>
<proteinExistence type="inferred from homology"/>
<dbReference type="SUPFAM" id="SSF52540">
    <property type="entry name" value="P-loop containing nucleoside triphosphate hydrolases"/>
    <property type="match status" value="1"/>
</dbReference>
<dbReference type="RefSeq" id="WP_036647747.1">
    <property type="nucleotide sequence ID" value="NZ_JQCR01000001.1"/>
</dbReference>
<keyword evidence="2" id="KW-0813">Transport</keyword>
<evidence type="ECO:0000256" key="4">
    <source>
        <dbReference type="ARBA" id="ARBA00022840"/>
    </source>
</evidence>
<keyword evidence="4 6" id="KW-0067">ATP-binding</keyword>
<dbReference type="InterPro" id="IPR017871">
    <property type="entry name" value="ABC_transporter-like_CS"/>
</dbReference>
<dbReference type="eggNOG" id="COG1131">
    <property type="taxonomic scope" value="Bacteria"/>
</dbReference>
<dbReference type="InterPro" id="IPR027417">
    <property type="entry name" value="P-loop_NTPase"/>
</dbReference>
<name>A0A098MEG3_9BACL</name>
<organism evidence="6 7">
    <name type="scientific">Paenibacillus wynnii</name>
    <dbReference type="NCBI Taxonomy" id="268407"/>
    <lineage>
        <taxon>Bacteria</taxon>
        <taxon>Bacillati</taxon>
        <taxon>Bacillota</taxon>
        <taxon>Bacilli</taxon>
        <taxon>Bacillales</taxon>
        <taxon>Paenibacillaceae</taxon>
        <taxon>Paenibacillus</taxon>
    </lineage>
</organism>
<comment type="similarity">
    <text evidence="1">Belongs to the ABC transporter superfamily.</text>
</comment>
<keyword evidence="7" id="KW-1185">Reference proteome</keyword>
<reference evidence="6 7" key="2">
    <citation type="submission" date="2014-10" db="EMBL/GenBank/DDBJ databases">
        <title>Comparative genomics of the Paenibacillus odorifer group.</title>
        <authorList>
            <person name="Tsai Y.-C."/>
            <person name="Martin N."/>
            <person name="Korlach J."/>
            <person name="Wiedmann M."/>
        </authorList>
    </citation>
    <scope>NUCLEOTIDE SEQUENCE [LARGE SCALE GENOMIC DNA]</scope>
    <source>
        <strain evidence="6 7">DSM 18334</strain>
    </source>
</reference>
<dbReference type="PROSITE" id="PS50893">
    <property type="entry name" value="ABC_TRANSPORTER_2"/>
    <property type="match status" value="1"/>
</dbReference>
<evidence type="ECO:0000256" key="1">
    <source>
        <dbReference type="ARBA" id="ARBA00005417"/>
    </source>
</evidence>
<dbReference type="OrthoDB" id="9804819at2"/>
<evidence type="ECO:0000259" key="5">
    <source>
        <dbReference type="PROSITE" id="PS50893"/>
    </source>
</evidence>
<dbReference type="PROSITE" id="PS00211">
    <property type="entry name" value="ABC_TRANSPORTER_1"/>
    <property type="match status" value="1"/>
</dbReference>
<dbReference type="STRING" id="268407.PWYN_01915"/>
<dbReference type="InterPro" id="IPR003593">
    <property type="entry name" value="AAA+_ATPase"/>
</dbReference>
<dbReference type="Proteomes" id="UP000029734">
    <property type="component" value="Unassembled WGS sequence"/>
</dbReference>
<protein>
    <submittedName>
        <fullName evidence="6">ABC transporter ATP-binding protein</fullName>
    </submittedName>
</protein>
<dbReference type="InterPro" id="IPR025302">
    <property type="entry name" value="DrrA1/2-like_C"/>
</dbReference>
<dbReference type="PANTHER" id="PTHR43335:SF11">
    <property type="entry name" value="ABC TRANSPORTER RELATED"/>
    <property type="match status" value="1"/>
</dbReference>